<proteinExistence type="inferred from homology"/>
<evidence type="ECO:0000256" key="7">
    <source>
        <dbReference type="PIRSR" id="PIRSR602403-1"/>
    </source>
</evidence>
<keyword evidence="4 7" id="KW-0479">Metal-binding</keyword>
<evidence type="ECO:0000256" key="4">
    <source>
        <dbReference type="ARBA" id="ARBA00022723"/>
    </source>
</evidence>
<evidence type="ECO:0000313" key="10">
    <source>
        <dbReference type="EMBL" id="KAK4201019.1"/>
    </source>
</evidence>
<feature type="binding site" description="axial binding residue" evidence="7">
    <location>
        <position position="489"/>
    </location>
    <ligand>
        <name>heme</name>
        <dbReference type="ChEBI" id="CHEBI:30413"/>
    </ligand>
    <ligandPart>
        <name>Fe</name>
        <dbReference type="ChEBI" id="CHEBI:18248"/>
    </ligandPart>
</feature>
<dbReference type="GO" id="GO:0008395">
    <property type="term" value="F:steroid hydroxylase activity"/>
    <property type="evidence" value="ECO:0007669"/>
    <property type="project" value="TreeGrafter"/>
</dbReference>
<dbReference type="EMBL" id="MU863912">
    <property type="protein sequence ID" value="KAK4201019.1"/>
    <property type="molecule type" value="Genomic_DNA"/>
</dbReference>
<keyword evidence="3 7" id="KW-0349">Heme</keyword>
<comment type="caution">
    <text evidence="10">The sequence shown here is derived from an EMBL/GenBank/DDBJ whole genome shotgun (WGS) entry which is preliminary data.</text>
</comment>
<dbReference type="Gene3D" id="1.10.630.10">
    <property type="entry name" value="Cytochrome P450"/>
    <property type="match status" value="1"/>
</dbReference>
<dbReference type="SUPFAM" id="SSF48264">
    <property type="entry name" value="Cytochrome P450"/>
    <property type="match status" value="1"/>
</dbReference>
<dbReference type="PANTHER" id="PTHR24304">
    <property type="entry name" value="CYTOCHROME P450 FAMILY 7"/>
    <property type="match status" value="1"/>
</dbReference>
<feature type="transmembrane region" description="Helical" evidence="9">
    <location>
        <begin position="16"/>
        <end position="34"/>
    </location>
</feature>
<name>A0AAN6XI30_9PEZI</name>
<evidence type="ECO:0000256" key="8">
    <source>
        <dbReference type="SAM" id="MobiDB-lite"/>
    </source>
</evidence>
<evidence type="ECO:0000256" key="3">
    <source>
        <dbReference type="ARBA" id="ARBA00022617"/>
    </source>
</evidence>
<comment type="similarity">
    <text evidence="2">Belongs to the cytochrome P450 family.</text>
</comment>
<evidence type="ECO:0000256" key="5">
    <source>
        <dbReference type="ARBA" id="ARBA00023004"/>
    </source>
</evidence>
<dbReference type="Proteomes" id="UP001303160">
    <property type="component" value="Unassembled WGS sequence"/>
</dbReference>
<dbReference type="Pfam" id="PF00067">
    <property type="entry name" value="p450"/>
    <property type="match status" value="1"/>
</dbReference>
<sequence>MATTVAINEWITERPYTAAIILVTVIILPVLTILHNQDDETAAPKLPSTIPYVTNTYHYMTNMRTFLDRSRAHLARTSKNILSFHLTPLIKVYLITSPRHIQALFRPSLPISSDKFFHMIYENLWGAPLPDREKFLNDKSGRGKVPLPGYENTPPDQRYFAALHAIFHDHLAATAKANMLSEKYQEFFGEELEGRFPLGKPVVEGVIHLLNTHMANAAIATVAGKGIMNRWPKLVDWLWEFDKVAAGLVWGLPRWLNRSALQTRDSFRDACGQYVEEVLASGYDLEGEQAGWEPILGSSFQREMVRWMKRTGFSKEAIGGSIMVTMLFGTNANSIPVATWCLIEVIKDKSLLEAVREEVMTTVETDAGTGARTINLQRLLALPLLQSIYVECMRLHVSMNVTREVTAPLDLSGFKLEKGSLMQAATEISHLDEGVWGDKEHPASEFWAERHIRYTEETDEKGQLRRVPHFSMAGRQNDWFPYGGGVSICPGRHFAKQEIMLTTAIIVARFDLELVEWVNKDGSSSSRPAKNDDKYAGAASVPPDREMKVRFTRRW</sequence>
<dbReference type="AlphaFoldDB" id="A0AAN6XI30"/>
<keyword evidence="6" id="KW-0503">Monooxygenase</keyword>
<dbReference type="PRINTS" id="PR00465">
    <property type="entry name" value="EP450IV"/>
</dbReference>
<reference evidence="10" key="2">
    <citation type="submission" date="2023-05" db="EMBL/GenBank/DDBJ databases">
        <authorList>
            <consortium name="Lawrence Berkeley National Laboratory"/>
            <person name="Steindorff A."/>
            <person name="Hensen N."/>
            <person name="Bonometti L."/>
            <person name="Westerberg I."/>
            <person name="Brannstrom I.O."/>
            <person name="Guillou S."/>
            <person name="Cros-Aarteil S."/>
            <person name="Calhoun S."/>
            <person name="Haridas S."/>
            <person name="Kuo A."/>
            <person name="Mondo S."/>
            <person name="Pangilinan J."/>
            <person name="Riley R."/>
            <person name="Labutti K."/>
            <person name="Andreopoulos B."/>
            <person name="Lipzen A."/>
            <person name="Chen C."/>
            <person name="Yanf M."/>
            <person name="Daum C."/>
            <person name="Ng V."/>
            <person name="Clum A."/>
            <person name="Ohm R."/>
            <person name="Martin F."/>
            <person name="Silar P."/>
            <person name="Natvig D."/>
            <person name="Lalanne C."/>
            <person name="Gautier V."/>
            <person name="Ament-Velasquez S.L."/>
            <person name="Kruys A."/>
            <person name="Hutchinson M.I."/>
            <person name="Powell A.J."/>
            <person name="Barry K."/>
            <person name="Miller A.N."/>
            <person name="Grigoriev I.V."/>
            <person name="Debuchy R."/>
            <person name="Gladieux P."/>
            <person name="Thoren M.H."/>
            <person name="Johannesson H."/>
        </authorList>
    </citation>
    <scope>NUCLEOTIDE SEQUENCE</scope>
    <source>
        <strain evidence="10">CBS 315.58</strain>
    </source>
</reference>
<keyword evidence="5 7" id="KW-0408">Iron</keyword>
<feature type="region of interest" description="Disordered" evidence="8">
    <location>
        <begin position="521"/>
        <end position="555"/>
    </location>
</feature>
<dbReference type="GO" id="GO:0016705">
    <property type="term" value="F:oxidoreductase activity, acting on paired donors, with incorporation or reduction of molecular oxygen"/>
    <property type="evidence" value="ECO:0007669"/>
    <property type="project" value="InterPro"/>
</dbReference>
<evidence type="ECO:0000256" key="2">
    <source>
        <dbReference type="ARBA" id="ARBA00010617"/>
    </source>
</evidence>
<evidence type="ECO:0000313" key="11">
    <source>
        <dbReference type="Proteomes" id="UP001303160"/>
    </source>
</evidence>
<organism evidence="10 11">
    <name type="scientific">Triangularia verruculosa</name>
    <dbReference type="NCBI Taxonomy" id="2587418"/>
    <lineage>
        <taxon>Eukaryota</taxon>
        <taxon>Fungi</taxon>
        <taxon>Dikarya</taxon>
        <taxon>Ascomycota</taxon>
        <taxon>Pezizomycotina</taxon>
        <taxon>Sordariomycetes</taxon>
        <taxon>Sordariomycetidae</taxon>
        <taxon>Sordariales</taxon>
        <taxon>Podosporaceae</taxon>
        <taxon>Triangularia</taxon>
    </lineage>
</organism>
<evidence type="ECO:0000256" key="1">
    <source>
        <dbReference type="ARBA" id="ARBA00001971"/>
    </source>
</evidence>
<evidence type="ECO:0000256" key="9">
    <source>
        <dbReference type="SAM" id="Phobius"/>
    </source>
</evidence>
<keyword evidence="9" id="KW-1133">Transmembrane helix</keyword>
<dbReference type="GO" id="GO:0005506">
    <property type="term" value="F:iron ion binding"/>
    <property type="evidence" value="ECO:0007669"/>
    <property type="project" value="InterPro"/>
</dbReference>
<keyword evidence="9" id="KW-0472">Membrane</keyword>
<reference evidence="10" key="1">
    <citation type="journal article" date="2023" name="Mol. Phylogenet. Evol.">
        <title>Genome-scale phylogeny and comparative genomics of the fungal order Sordariales.</title>
        <authorList>
            <person name="Hensen N."/>
            <person name="Bonometti L."/>
            <person name="Westerberg I."/>
            <person name="Brannstrom I.O."/>
            <person name="Guillou S."/>
            <person name="Cros-Aarteil S."/>
            <person name="Calhoun S."/>
            <person name="Haridas S."/>
            <person name="Kuo A."/>
            <person name="Mondo S."/>
            <person name="Pangilinan J."/>
            <person name="Riley R."/>
            <person name="LaButti K."/>
            <person name="Andreopoulos B."/>
            <person name="Lipzen A."/>
            <person name="Chen C."/>
            <person name="Yan M."/>
            <person name="Daum C."/>
            <person name="Ng V."/>
            <person name="Clum A."/>
            <person name="Steindorff A."/>
            <person name="Ohm R.A."/>
            <person name="Martin F."/>
            <person name="Silar P."/>
            <person name="Natvig D.O."/>
            <person name="Lalanne C."/>
            <person name="Gautier V."/>
            <person name="Ament-Velasquez S.L."/>
            <person name="Kruys A."/>
            <person name="Hutchinson M.I."/>
            <person name="Powell A.J."/>
            <person name="Barry K."/>
            <person name="Miller A.N."/>
            <person name="Grigoriev I.V."/>
            <person name="Debuchy R."/>
            <person name="Gladieux P."/>
            <person name="Hiltunen Thoren M."/>
            <person name="Johannesson H."/>
        </authorList>
    </citation>
    <scope>NUCLEOTIDE SEQUENCE</scope>
    <source>
        <strain evidence="10">CBS 315.58</strain>
    </source>
</reference>
<dbReference type="CDD" id="cd11040">
    <property type="entry name" value="CYP7_CYP8-like"/>
    <property type="match status" value="1"/>
</dbReference>
<dbReference type="InterPro" id="IPR050529">
    <property type="entry name" value="CYP450_sterol_14alpha_dmase"/>
</dbReference>
<dbReference type="GO" id="GO:0020037">
    <property type="term" value="F:heme binding"/>
    <property type="evidence" value="ECO:0007669"/>
    <property type="project" value="InterPro"/>
</dbReference>
<dbReference type="InterPro" id="IPR001128">
    <property type="entry name" value="Cyt_P450"/>
</dbReference>
<protein>
    <submittedName>
        <fullName evidence="10">Cytochrome P450 E-class, group IV</fullName>
    </submittedName>
</protein>
<accession>A0AAN6XI30</accession>
<dbReference type="InterPro" id="IPR002403">
    <property type="entry name" value="Cyt_P450_E_grp-IV"/>
</dbReference>
<dbReference type="PANTHER" id="PTHR24304:SF2">
    <property type="entry name" value="24-HYDROXYCHOLESTEROL 7-ALPHA-HYDROXYLASE"/>
    <property type="match status" value="1"/>
</dbReference>
<evidence type="ECO:0000256" key="6">
    <source>
        <dbReference type="ARBA" id="ARBA00023033"/>
    </source>
</evidence>
<dbReference type="InterPro" id="IPR036396">
    <property type="entry name" value="Cyt_P450_sf"/>
</dbReference>
<keyword evidence="6" id="KW-0560">Oxidoreductase</keyword>
<comment type="cofactor">
    <cofactor evidence="1 7">
        <name>heme</name>
        <dbReference type="ChEBI" id="CHEBI:30413"/>
    </cofactor>
</comment>
<gene>
    <name evidence="10" type="ORF">QBC40DRAFT_278985</name>
</gene>
<keyword evidence="11" id="KW-1185">Reference proteome</keyword>
<keyword evidence="9" id="KW-0812">Transmembrane</keyword>